<gene>
    <name evidence="2" type="ORF">SAMN04489726_4553</name>
</gene>
<dbReference type="OrthoDB" id="6430685at2"/>
<keyword evidence="2" id="KW-0808">Transferase</keyword>
<keyword evidence="2" id="KW-0489">Methyltransferase</keyword>
<feature type="domain" description="Cobalamin-independent methionine synthase MetE C-terminal/archaeal" evidence="1">
    <location>
        <begin position="5"/>
        <end position="346"/>
    </location>
</feature>
<dbReference type="GO" id="GO:0003871">
    <property type="term" value="F:5-methyltetrahydropteroyltriglutamate-homocysteine S-methyltransferase activity"/>
    <property type="evidence" value="ECO:0007669"/>
    <property type="project" value="InterPro"/>
</dbReference>
<dbReference type="EMBL" id="LT629701">
    <property type="protein sequence ID" value="SDN03189.1"/>
    <property type="molecule type" value="Genomic_DNA"/>
</dbReference>
<dbReference type="STRING" id="211114.SAMN04489726_4553"/>
<dbReference type="InterPro" id="IPR002629">
    <property type="entry name" value="Met_Synth_C/arc"/>
</dbReference>
<dbReference type="PANTHER" id="PTHR43844">
    <property type="entry name" value="METHIONINE SYNTHASE"/>
    <property type="match status" value="1"/>
</dbReference>
<reference evidence="2 3" key="1">
    <citation type="submission" date="2016-10" db="EMBL/GenBank/DDBJ databases">
        <authorList>
            <person name="de Groot N.N."/>
        </authorList>
    </citation>
    <scope>NUCLEOTIDE SEQUENCE [LARGE SCALE GENOMIC DNA]</scope>
    <source>
        <strain evidence="2 3">DSM 44149</strain>
    </source>
</reference>
<protein>
    <submittedName>
        <fullName evidence="2">5-methyltetrahydropteroyltriglutamate--homocysteine methyltransferase</fullName>
    </submittedName>
</protein>
<dbReference type="AlphaFoldDB" id="A0A1G9Y280"/>
<dbReference type="InterPro" id="IPR038071">
    <property type="entry name" value="UROD/MetE-like_sf"/>
</dbReference>
<accession>A0A1G9Y280</accession>
<keyword evidence="3" id="KW-1185">Reference proteome</keyword>
<dbReference type="RefSeq" id="WP_030428780.1">
    <property type="nucleotide sequence ID" value="NZ_JOEF01000005.1"/>
</dbReference>
<dbReference type="PANTHER" id="PTHR43844:SF2">
    <property type="entry name" value="SYNTHASE, VITAMIN-B12 INDEPENDENT, PUTATIVE (AFU_ORTHOLOGUE AFUA_3G12060)-RELATED"/>
    <property type="match status" value="1"/>
</dbReference>
<organism evidence="2 3">
    <name type="scientific">Allokutzneria albata</name>
    <name type="common">Kibdelosporangium albatum</name>
    <dbReference type="NCBI Taxonomy" id="211114"/>
    <lineage>
        <taxon>Bacteria</taxon>
        <taxon>Bacillati</taxon>
        <taxon>Actinomycetota</taxon>
        <taxon>Actinomycetes</taxon>
        <taxon>Pseudonocardiales</taxon>
        <taxon>Pseudonocardiaceae</taxon>
        <taxon>Allokutzneria</taxon>
    </lineage>
</organism>
<dbReference type="Pfam" id="PF01717">
    <property type="entry name" value="Meth_synt_2"/>
    <property type="match status" value="1"/>
</dbReference>
<dbReference type="GO" id="GO:0032259">
    <property type="term" value="P:methylation"/>
    <property type="evidence" value="ECO:0007669"/>
    <property type="project" value="UniProtKB-KW"/>
</dbReference>
<dbReference type="GO" id="GO:0009086">
    <property type="term" value="P:methionine biosynthetic process"/>
    <property type="evidence" value="ECO:0007669"/>
    <property type="project" value="InterPro"/>
</dbReference>
<dbReference type="eggNOG" id="COG0620">
    <property type="taxonomic scope" value="Bacteria"/>
</dbReference>
<name>A0A1G9Y280_ALLAB</name>
<dbReference type="SUPFAM" id="SSF51726">
    <property type="entry name" value="UROD/MetE-like"/>
    <property type="match status" value="1"/>
</dbReference>
<dbReference type="GO" id="GO:0008270">
    <property type="term" value="F:zinc ion binding"/>
    <property type="evidence" value="ECO:0007669"/>
    <property type="project" value="InterPro"/>
</dbReference>
<dbReference type="Gene3D" id="3.20.20.210">
    <property type="match status" value="1"/>
</dbReference>
<evidence type="ECO:0000313" key="3">
    <source>
        <dbReference type="Proteomes" id="UP000183376"/>
    </source>
</evidence>
<dbReference type="CDD" id="cd03311">
    <property type="entry name" value="CIMS_C_terminal_like"/>
    <property type="match status" value="1"/>
</dbReference>
<evidence type="ECO:0000259" key="1">
    <source>
        <dbReference type="Pfam" id="PF01717"/>
    </source>
</evidence>
<sequence>MKSHVVGSLLRPAGLLAAREQHAAGRLSGEQLRELENEAVDAAIALQEEAGIDVITDGEQRRGVYFDSLAGVLDGITPVLPGQSAVVDAMVGADAWHTDEEAAQLDELEAKLLITGRLARRESLALREFEYASRRAKHPLKVTLPSPSSIALVFWSNEHSTAAYRDVSEAMDHVAELLREEIAALAARGCRYIQLDAPDLTFPINEAKFFYEAAGLDRDRFLDKSVDLLNSVMTEPGVTFSVHVCRGNNQGQWHTSGGYGSIAAQVFPRLEKVDHVFLEYDDERSGGFEPLAEVPDDKVVVLGLVSTKTDVVESRADVERRIEEAAKFHPVDRLAVSPQCGFASAMQGNPLSEATQRAKLELVGEVGRALAS</sequence>
<proteinExistence type="predicted"/>
<evidence type="ECO:0000313" key="2">
    <source>
        <dbReference type="EMBL" id="SDN03189.1"/>
    </source>
</evidence>
<dbReference type="Proteomes" id="UP000183376">
    <property type="component" value="Chromosome I"/>
</dbReference>